<evidence type="ECO:0000313" key="5">
    <source>
        <dbReference type="EMBL" id="MEY8041764.1"/>
    </source>
</evidence>
<keyword evidence="4" id="KW-0804">Transcription</keyword>
<keyword evidence="2" id="KW-0805">Transcription regulation</keyword>
<dbReference type="Gene3D" id="6.10.140.850">
    <property type="match status" value="1"/>
</dbReference>
<evidence type="ECO:0000256" key="2">
    <source>
        <dbReference type="ARBA" id="ARBA00023015"/>
    </source>
</evidence>
<comment type="caution">
    <text evidence="5">The sequence shown here is derived from an EMBL/GenBank/DDBJ whole genome shotgun (WGS) entry which is preliminary data.</text>
</comment>
<organism evidence="5 6">
    <name type="scientific">Saccharopolyspora cebuensis</name>
    <dbReference type="NCBI Taxonomy" id="418759"/>
    <lineage>
        <taxon>Bacteria</taxon>
        <taxon>Bacillati</taxon>
        <taxon>Actinomycetota</taxon>
        <taxon>Actinomycetes</taxon>
        <taxon>Pseudonocardiales</taxon>
        <taxon>Pseudonocardiaceae</taxon>
        <taxon>Saccharopolyspora</taxon>
    </lineage>
</organism>
<accession>A0ABV4CKY7</accession>
<dbReference type="Pfam" id="PF03965">
    <property type="entry name" value="Penicillinase_R"/>
    <property type="match status" value="1"/>
</dbReference>
<dbReference type="Gene3D" id="1.10.10.10">
    <property type="entry name" value="Winged helix-like DNA-binding domain superfamily/Winged helix DNA-binding domain"/>
    <property type="match status" value="1"/>
</dbReference>
<evidence type="ECO:0000256" key="3">
    <source>
        <dbReference type="ARBA" id="ARBA00023125"/>
    </source>
</evidence>
<dbReference type="EMBL" id="JBGEHV010000042">
    <property type="protein sequence ID" value="MEY8041764.1"/>
    <property type="molecule type" value="Genomic_DNA"/>
</dbReference>
<evidence type="ECO:0000256" key="1">
    <source>
        <dbReference type="ARBA" id="ARBA00011046"/>
    </source>
</evidence>
<name>A0ABV4CKY7_9PSEU</name>
<gene>
    <name evidence="5" type="ORF">AB8O55_20335</name>
</gene>
<proteinExistence type="inferred from homology"/>
<reference evidence="5 6" key="1">
    <citation type="submission" date="2024-08" db="EMBL/GenBank/DDBJ databases">
        <title>Genome mining of Saccharopolyspora cebuensis PGLac3 from Nigerian medicinal plant.</title>
        <authorList>
            <person name="Ezeobiora C.E."/>
            <person name="Igbokwe N.H."/>
            <person name="Amin D.H."/>
            <person name="Mendie U.E."/>
        </authorList>
    </citation>
    <scope>NUCLEOTIDE SEQUENCE [LARGE SCALE GENOMIC DNA]</scope>
    <source>
        <strain evidence="5 6">PGLac3</strain>
    </source>
</reference>
<keyword evidence="3" id="KW-0238">DNA-binding</keyword>
<dbReference type="InterPro" id="IPR036388">
    <property type="entry name" value="WH-like_DNA-bd_sf"/>
</dbReference>
<dbReference type="Proteomes" id="UP001564626">
    <property type="component" value="Unassembled WGS sequence"/>
</dbReference>
<evidence type="ECO:0000256" key="4">
    <source>
        <dbReference type="ARBA" id="ARBA00023163"/>
    </source>
</evidence>
<dbReference type="SUPFAM" id="SSF46785">
    <property type="entry name" value="Winged helix' DNA-binding domain"/>
    <property type="match status" value="1"/>
</dbReference>
<dbReference type="RefSeq" id="WP_345356396.1">
    <property type="nucleotide sequence ID" value="NZ_BAABII010000002.1"/>
</dbReference>
<evidence type="ECO:0000313" key="6">
    <source>
        <dbReference type="Proteomes" id="UP001564626"/>
    </source>
</evidence>
<keyword evidence="6" id="KW-1185">Reference proteome</keyword>
<sequence length="120" mass="13600">MHNLGPLESAVMALLWEADDALSVRQVVEGLLDRDLAYTTVATVLDNLHRKRWVDRERLGRVWFYRPRVQASEHAAALMREALATSGSPRATFLKFVGEISEEDAAVLRELLDESARPER</sequence>
<protein>
    <submittedName>
        <fullName evidence="5">BlaI/MecI/CopY family transcriptional regulator</fullName>
    </submittedName>
</protein>
<comment type="similarity">
    <text evidence="1">Belongs to the BlaI transcriptional regulatory family.</text>
</comment>
<dbReference type="InterPro" id="IPR036390">
    <property type="entry name" value="WH_DNA-bd_sf"/>
</dbReference>
<dbReference type="InterPro" id="IPR005650">
    <property type="entry name" value="BlaI_family"/>
</dbReference>